<evidence type="ECO:0000313" key="2">
    <source>
        <dbReference type="EMBL" id="KAK3292979.1"/>
    </source>
</evidence>
<dbReference type="PROSITE" id="PS51257">
    <property type="entry name" value="PROKAR_LIPOPROTEIN"/>
    <property type="match status" value="1"/>
</dbReference>
<evidence type="ECO:0000313" key="3">
    <source>
        <dbReference type="Proteomes" id="UP001278766"/>
    </source>
</evidence>
<dbReference type="GeneID" id="87841238"/>
<dbReference type="AlphaFoldDB" id="A0AAE0HAW3"/>
<keyword evidence="1" id="KW-1133">Transmembrane helix</keyword>
<protein>
    <submittedName>
        <fullName evidence="2">Uncharacterized protein</fullName>
    </submittedName>
</protein>
<organism evidence="2 3">
    <name type="scientific">Chaetomium fimeti</name>
    <dbReference type="NCBI Taxonomy" id="1854472"/>
    <lineage>
        <taxon>Eukaryota</taxon>
        <taxon>Fungi</taxon>
        <taxon>Dikarya</taxon>
        <taxon>Ascomycota</taxon>
        <taxon>Pezizomycotina</taxon>
        <taxon>Sordariomycetes</taxon>
        <taxon>Sordariomycetidae</taxon>
        <taxon>Sordariales</taxon>
        <taxon>Chaetomiaceae</taxon>
        <taxon>Chaetomium</taxon>
    </lineage>
</organism>
<feature type="transmembrane region" description="Helical" evidence="1">
    <location>
        <begin position="46"/>
        <end position="65"/>
    </location>
</feature>
<keyword evidence="3" id="KW-1185">Reference proteome</keyword>
<comment type="caution">
    <text evidence="2">The sequence shown here is derived from an EMBL/GenBank/DDBJ whole genome shotgun (WGS) entry which is preliminary data.</text>
</comment>
<keyword evidence="1" id="KW-0472">Membrane</keyword>
<keyword evidence="1" id="KW-0812">Transmembrane</keyword>
<sequence length="67" mass="7384">MRRWLPLVGGCKGCGVFIWSFLSGCVQLGVGLSMGMDTIRSSAEDGFLEGFICSFLTTYSVFFCLRE</sequence>
<dbReference type="RefSeq" id="XP_062656493.1">
    <property type="nucleotide sequence ID" value="XM_062804290.1"/>
</dbReference>
<dbReference type="EMBL" id="JAUEPN010000006">
    <property type="protein sequence ID" value="KAK3292979.1"/>
    <property type="molecule type" value="Genomic_DNA"/>
</dbReference>
<reference evidence="2" key="1">
    <citation type="journal article" date="2023" name="Mol. Phylogenet. Evol.">
        <title>Genome-scale phylogeny and comparative genomics of the fungal order Sordariales.</title>
        <authorList>
            <person name="Hensen N."/>
            <person name="Bonometti L."/>
            <person name="Westerberg I."/>
            <person name="Brannstrom I.O."/>
            <person name="Guillou S."/>
            <person name="Cros-Aarteil S."/>
            <person name="Calhoun S."/>
            <person name="Haridas S."/>
            <person name="Kuo A."/>
            <person name="Mondo S."/>
            <person name="Pangilinan J."/>
            <person name="Riley R."/>
            <person name="LaButti K."/>
            <person name="Andreopoulos B."/>
            <person name="Lipzen A."/>
            <person name="Chen C."/>
            <person name="Yan M."/>
            <person name="Daum C."/>
            <person name="Ng V."/>
            <person name="Clum A."/>
            <person name="Steindorff A."/>
            <person name="Ohm R.A."/>
            <person name="Martin F."/>
            <person name="Silar P."/>
            <person name="Natvig D.O."/>
            <person name="Lalanne C."/>
            <person name="Gautier V."/>
            <person name="Ament-Velasquez S.L."/>
            <person name="Kruys A."/>
            <person name="Hutchinson M.I."/>
            <person name="Powell A.J."/>
            <person name="Barry K."/>
            <person name="Miller A.N."/>
            <person name="Grigoriev I.V."/>
            <person name="Debuchy R."/>
            <person name="Gladieux P."/>
            <person name="Hiltunen Thoren M."/>
            <person name="Johannesson H."/>
        </authorList>
    </citation>
    <scope>NUCLEOTIDE SEQUENCE</scope>
    <source>
        <strain evidence="2">CBS 168.71</strain>
    </source>
</reference>
<reference evidence="2" key="2">
    <citation type="submission" date="2023-06" db="EMBL/GenBank/DDBJ databases">
        <authorList>
            <consortium name="Lawrence Berkeley National Laboratory"/>
            <person name="Haridas S."/>
            <person name="Hensen N."/>
            <person name="Bonometti L."/>
            <person name="Westerberg I."/>
            <person name="Brannstrom I.O."/>
            <person name="Guillou S."/>
            <person name="Cros-Aarteil S."/>
            <person name="Calhoun S."/>
            <person name="Kuo A."/>
            <person name="Mondo S."/>
            <person name="Pangilinan J."/>
            <person name="Riley R."/>
            <person name="Labutti K."/>
            <person name="Andreopoulos B."/>
            <person name="Lipzen A."/>
            <person name="Chen C."/>
            <person name="Yanf M."/>
            <person name="Daum C."/>
            <person name="Ng V."/>
            <person name="Clum A."/>
            <person name="Steindorff A."/>
            <person name="Ohm R."/>
            <person name="Martin F."/>
            <person name="Silar P."/>
            <person name="Natvig D."/>
            <person name="Lalanne C."/>
            <person name="Gautier V."/>
            <person name="Ament-Velasquez S.L."/>
            <person name="Kruys A."/>
            <person name="Hutchinson M.I."/>
            <person name="Powell A.J."/>
            <person name="Barry K."/>
            <person name="Miller A.N."/>
            <person name="Grigoriev I.V."/>
            <person name="Debuchy R."/>
            <person name="Gladieux P."/>
            <person name="Thoren M.H."/>
            <person name="Johannesson H."/>
        </authorList>
    </citation>
    <scope>NUCLEOTIDE SEQUENCE</scope>
    <source>
        <strain evidence="2">CBS 168.71</strain>
    </source>
</reference>
<gene>
    <name evidence="2" type="ORF">B0H64DRAFT_403238</name>
</gene>
<accession>A0AAE0HAW3</accession>
<name>A0AAE0HAW3_9PEZI</name>
<proteinExistence type="predicted"/>
<evidence type="ECO:0000256" key="1">
    <source>
        <dbReference type="SAM" id="Phobius"/>
    </source>
</evidence>
<dbReference type="Proteomes" id="UP001278766">
    <property type="component" value="Unassembled WGS sequence"/>
</dbReference>
<feature type="transmembrane region" description="Helical" evidence="1">
    <location>
        <begin position="12"/>
        <end position="34"/>
    </location>
</feature>